<feature type="transmembrane region" description="Helical" evidence="1">
    <location>
        <begin position="42"/>
        <end position="62"/>
    </location>
</feature>
<reference evidence="2 3" key="1">
    <citation type="submission" date="2024-06" db="EMBL/GenBank/DDBJ databases">
        <title>Genomic Encyclopedia of Type Strains, Phase IV (KMG-IV): sequencing the most valuable type-strain genomes for metagenomic binning, comparative biology and taxonomic classification.</title>
        <authorList>
            <person name="Goeker M."/>
        </authorList>
    </citation>
    <scope>NUCLEOTIDE SEQUENCE [LARGE SCALE GENOMIC DNA]</scope>
    <source>
        <strain evidence="2 3">DSM 26128</strain>
    </source>
</reference>
<dbReference type="EMBL" id="JBEPLW010000010">
    <property type="protein sequence ID" value="MET3575634.1"/>
    <property type="molecule type" value="Genomic_DNA"/>
</dbReference>
<dbReference type="RefSeq" id="WP_376837190.1">
    <property type="nucleotide sequence ID" value="NZ_JBHLWY010000017.1"/>
</dbReference>
<evidence type="ECO:0000313" key="2">
    <source>
        <dbReference type="EMBL" id="MET3575634.1"/>
    </source>
</evidence>
<name>A0ABV2GBV8_9BACL</name>
<keyword evidence="1" id="KW-0472">Membrane</keyword>
<feature type="transmembrane region" description="Helical" evidence="1">
    <location>
        <begin position="149"/>
        <end position="168"/>
    </location>
</feature>
<dbReference type="Proteomes" id="UP001549099">
    <property type="component" value="Unassembled WGS sequence"/>
</dbReference>
<comment type="caution">
    <text evidence="2">The sequence shown here is derived from an EMBL/GenBank/DDBJ whole genome shotgun (WGS) entry which is preliminary data.</text>
</comment>
<keyword evidence="1" id="KW-0812">Transmembrane</keyword>
<evidence type="ECO:0000256" key="1">
    <source>
        <dbReference type="SAM" id="Phobius"/>
    </source>
</evidence>
<feature type="transmembrane region" description="Helical" evidence="1">
    <location>
        <begin position="12"/>
        <end position="30"/>
    </location>
</feature>
<evidence type="ECO:0000313" key="3">
    <source>
        <dbReference type="Proteomes" id="UP001549099"/>
    </source>
</evidence>
<feature type="transmembrane region" description="Helical" evidence="1">
    <location>
        <begin position="174"/>
        <end position="195"/>
    </location>
</feature>
<protein>
    <submittedName>
        <fullName evidence="2">Uncharacterized protein</fullName>
    </submittedName>
</protein>
<proteinExistence type="predicted"/>
<feature type="transmembrane region" description="Helical" evidence="1">
    <location>
        <begin position="99"/>
        <end position="117"/>
    </location>
</feature>
<sequence>MTIFSLTVPSSWIAVLIAMAAAYSIVRVRADKAAAGLFADAAFWFILVWKGSYILFHFGVFIRSPFSVLYYNGGTAGATLGLLSALFFLYRKKAADQDWLLTAAVSVQAVYQTAMVLLNRTGWLPGTVTIAGFLILLTAVLIKNESSAGWTLQLAVLFPVVHLFIAAMQPEGVGGFPVIATAAFSVYFILQNVLLSKAERGAHE</sequence>
<keyword evidence="3" id="KW-1185">Reference proteome</keyword>
<gene>
    <name evidence="2" type="ORF">ABID49_001539</name>
</gene>
<feature type="transmembrane region" description="Helical" evidence="1">
    <location>
        <begin position="123"/>
        <end position="142"/>
    </location>
</feature>
<accession>A0ABV2GBV8</accession>
<organism evidence="2 3">
    <name type="scientific">Bhargavaea ullalensis</name>
    <dbReference type="NCBI Taxonomy" id="1265685"/>
    <lineage>
        <taxon>Bacteria</taxon>
        <taxon>Bacillati</taxon>
        <taxon>Bacillota</taxon>
        <taxon>Bacilli</taxon>
        <taxon>Bacillales</taxon>
        <taxon>Caryophanaceae</taxon>
        <taxon>Bhargavaea</taxon>
    </lineage>
</organism>
<feature type="transmembrane region" description="Helical" evidence="1">
    <location>
        <begin position="68"/>
        <end position="90"/>
    </location>
</feature>
<keyword evidence="1" id="KW-1133">Transmembrane helix</keyword>